<evidence type="ECO:0000313" key="9">
    <source>
        <dbReference type="Proteomes" id="UP000008983"/>
    </source>
</evidence>
<comment type="catalytic activity">
    <reaction evidence="6">
        <text>(6S)-NADHX + ATP = ADP + phosphate + NADH + H(+)</text>
        <dbReference type="Rhea" id="RHEA:19017"/>
        <dbReference type="ChEBI" id="CHEBI:15378"/>
        <dbReference type="ChEBI" id="CHEBI:30616"/>
        <dbReference type="ChEBI" id="CHEBI:43474"/>
        <dbReference type="ChEBI" id="CHEBI:57945"/>
        <dbReference type="ChEBI" id="CHEBI:64074"/>
        <dbReference type="ChEBI" id="CHEBI:456216"/>
        <dbReference type="EC" id="4.2.1.93"/>
    </reaction>
</comment>
<gene>
    <name evidence="8" type="ORF">IMG5_026410</name>
</gene>
<feature type="binding site" evidence="6">
    <location>
        <begin position="160"/>
        <end position="169"/>
    </location>
    <ligand>
        <name>ATP</name>
        <dbReference type="ChEBI" id="CHEBI:30616"/>
    </ligand>
</feature>
<evidence type="ECO:0000256" key="4">
    <source>
        <dbReference type="ARBA" id="ARBA00023027"/>
    </source>
</evidence>
<evidence type="ECO:0000256" key="3">
    <source>
        <dbReference type="ARBA" id="ARBA00022857"/>
    </source>
</evidence>
<dbReference type="GO" id="GO:0046496">
    <property type="term" value="P:nicotinamide nucleotide metabolic process"/>
    <property type="evidence" value="ECO:0007669"/>
    <property type="project" value="UniProtKB-UniRule"/>
</dbReference>
<dbReference type="InParanoid" id="G0QL68"/>
<comment type="similarity">
    <text evidence="6">Belongs to the NnrD/CARKD family.</text>
</comment>
<dbReference type="HAMAP" id="MF_01965">
    <property type="entry name" value="NADHX_dehydratase"/>
    <property type="match status" value="1"/>
</dbReference>
<keyword evidence="9" id="KW-1185">Reference proteome</keyword>
<evidence type="ECO:0000259" key="7">
    <source>
        <dbReference type="PROSITE" id="PS51383"/>
    </source>
</evidence>
<accession>G0QL68</accession>
<feature type="binding site" evidence="6">
    <location>
        <position position="112"/>
    </location>
    <ligand>
        <name>(6S)-NADPHX</name>
        <dbReference type="ChEBI" id="CHEBI:64076"/>
    </ligand>
</feature>
<dbReference type="OrthoDB" id="8110916at2759"/>
<feature type="binding site" evidence="6">
    <location>
        <position position="170"/>
    </location>
    <ligand>
        <name>(6S)-NADPHX</name>
        <dbReference type="ChEBI" id="CHEBI:64076"/>
    </ligand>
</feature>
<keyword evidence="3" id="KW-0521">NADP</keyword>
<dbReference type="GO" id="GO:0047453">
    <property type="term" value="F:ATP-dependent NAD(P)H-hydrate dehydratase activity"/>
    <property type="evidence" value="ECO:0007669"/>
    <property type="project" value="UniProtKB-UniRule"/>
</dbReference>
<dbReference type="EC" id="4.2.1.93" evidence="6"/>
<dbReference type="GeneID" id="14910225"/>
<dbReference type="InterPro" id="IPR029056">
    <property type="entry name" value="Ribokinase-like"/>
</dbReference>
<dbReference type="STRING" id="857967.G0QL68"/>
<comment type="function">
    <text evidence="6">Catalyzes the dehydration of the S-form of NAD(P)HX at the expense of ATP, which is converted to ADP. Together with NAD(P)HX epimerase, which catalyzes the epimerization of the S- and R-forms, the enzyme allows the repair of both epimers of NAD(P)HX, a damaged form of NAD(P)H that is a result of enzymatic or heat-dependent hydration.</text>
</comment>
<keyword evidence="6" id="KW-0597">Phosphoprotein</keyword>
<evidence type="ECO:0000256" key="1">
    <source>
        <dbReference type="ARBA" id="ARBA00022741"/>
    </source>
</evidence>
<dbReference type="PANTHER" id="PTHR12592:SF0">
    <property type="entry name" value="ATP-DEPENDENT (S)-NAD(P)H-HYDRATE DEHYDRATASE"/>
    <property type="match status" value="1"/>
</dbReference>
<dbReference type="InterPro" id="IPR000631">
    <property type="entry name" value="CARKD"/>
</dbReference>
<dbReference type="eggNOG" id="KOG3974">
    <property type="taxonomic scope" value="Eukaryota"/>
</dbReference>
<reference evidence="8 9" key="1">
    <citation type="submission" date="2011-07" db="EMBL/GenBank/DDBJ databases">
        <authorList>
            <person name="Coyne R."/>
            <person name="Brami D."/>
            <person name="Johnson J."/>
            <person name="Hostetler J."/>
            <person name="Hannick L."/>
            <person name="Clark T."/>
            <person name="Cassidy-Hanley D."/>
            <person name="Inman J."/>
        </authorList>
    </citation>
    <scope>NUCLEOTIDE SEQUENCE [LARGE SCALE GENOMIC DNA]</scope>
    <source>
        <strain evidence="8 9">G5</strain>
    </source>
</reference>
<sequence>MKTIFPKILFNSYKGQNGRMCIIGGSLDYTSAPFYSAISQLKGGADLAHIICTKQAAIPIKSYSPEIIVHPYINALNEQDNKYYDEQQKIGDSLNKITDWVSAFTSFVIGPGLGRDVWIQEILGEVFETIIKKQIIVLDADGMIDVVTNGKKAYVLLEQSSFKRCGGIGDILCGLTGLYCYLAFRQSIEKSVSLKQEDVILLGCVYSGCITRKASQMAFAKYNFSLTAPNIIEFIGQCHVTVQDFHILI</sequence>
<comment type="catalytic activity">
    <reaction evidence="6">
        <text>(6S)-NADPHX + ATP = ADP + phosphate + NADPH + H(+)</text>
        <dbReference type="Rhea" id="RHEA:32231"/>
        <dbReference type="ChEBI" id="CHEBI:15378"/>
        <dbReference type="ChEBI" id="CHEBI:30616"/>
        <dbReference type="ChEBI" id="CHEBI:43474"/>
        <dbReference type="ChEBI" id="CHEBI:57783"/>
        <dbReference type="ChEBI" id="CHEBI:64076"/>
        <dbReference type="ChEBI" id="CHEBI:456216"/>
        <dbReference type="EC" id="4.2.1.93"/>
    </reaction>
</comment>
<dbReference type="Pfam" id="PF01256">
    <property type="entry name" value="Carb_kinase"/>
    <property type="match status" value="1"/>
</dbReference>
<dbReference type="OMA" id="SCITRKA"/>
<dbReference type="CDD" id="cd01171">
    <property type="entry name" value="YXKO-related"/>
    <property type="match status" value="1"/>
</dbReference>
<name>G0QL68_ICHMU</name>
<dbReference type="SUPFAM" id="SSF53613">
    <property type="entry name" value="Ribokinase-like"/>
    <property type="match status" value="1"/>
</dbReference>
<evidence type="ECO:0000256" key="2">
    <source>
        <dbReference type="ARBA" id="ARBA00022840"/>
    </source>
</evidence>
<proteinExistence type="inferred from homology"/>
<dbReference type="GO" id="GO:0110051">
    <property type="term" value="P:metabolite repair"/>
    <property type="evidence" value="ECO:0007669"/>
    <property type="project" value="TreeGrafter"/>
</dbReference>
<evidence type="ECO:0000256" key="5">
    <source>
        <dbReference type="ARBA" id="ARBA00023239"/>
    </source>
</evidence>
<dbReference type="AlphaFoldDB" id="G0QL68"/>
<dbReference type="GO" id="GO:0005524">
    <property type="term" value="F:ATP binding"/>
    <property type="evidence" value="ECO:0007669"/>
    <property type="project" value="UniProtKB-KW"/>
</dbReference>
<keyword evidence="2 6" id="KW-0067">ATP-binding</keyword>
<dbReference type="PANTHER" id="PTHR12592">
    <property type="entry name" value="ATP-DEPENDENT (S)-NAD(P)H-HYDRATE DEHYDRATASE FAMILY MEMBER"/>
    <property type="match status" value="1"/>
</dbReference>
<feature type="domain" description="YjeF C-terminal" evidence="7">
    <location>
        <begin position="1"/>
        <end position="249"/>
    </location>
</feature>
<organism evidence="8 9">
    <name type="scientific">Ichthyophthirius multifiliis</name>
    <name type="common">White spot disease agent</name>
    <name type="synonym">Ich</name>
    <dbReference type="NCBI Taxonomy" id="5932"/>
    <lineage>
        <taxon>Eukaryota</taxon>
        <taxon>Sar</taxon>
        <taxon>Alveolata</taxon>
        <taxon>Ciliophora</taxon>
        <taxon>Intramacronucleata</taxon>
        <taxon>Oligohymenophorea</taxon>
        <taxon>Hymenostomatida</taxon>
        <taxon>Ophryoglenina</taxon>
        <taxon>Ichthyophthirius</taxon>
    </lineage>
</organism>
<evidence type="ECO:0000313" key="8">
    <source>
        <dbReference type="EMBL" id="EGR34035.1"/>
    </source>
</evidence>
<keyword evidence="4 6" id="KW-0520">NAD</keyword>
<evidence type="ECO:0000256" key="6">
    <source>
        <dbReference type="HAMAP-Rule" id="MF_03157"/>
    </source>
</evidence>
<dbReference type="Proteomes" id="UP000008983">
    <property type="component" value="Unassembled WGS sequence"/>
</dbReference>
<dbReference type="FunCoup" id="G0QL68">
    <property type="interactions" value="74"/>
</dbReference>
<keyword evidence="5 6" id="KW-0456">Lyase</keyword>
<keyword evidence="1 6" id="KW-0547">Nucleotide-binding</keyword>
<dbReference type="RefSeq" id="XP_004039339.1">
    <property type="nucleotide sequence ID" value="XM_004039291.1"/>
</dbReference>
<dbReference type="PROSITE" id="PS51383">
    <property type="entry name" value="YJEF_C_3"/>
    <property type="match status" value="1"/>
</dbReference>
<protein>
    <recommendedName>
        <fullName evidence="6">ATP-dependent (S)-NAD(P)H-hydrate dehydratase</fullName>
        <ecNumber evidence="6">4.2.1.93</ecNumber>
    </recommendedName>
    <alternativeName>
        <fullName evidence="6">ATP-dependent NAD(P)HX dehydratase</fullName>
    </alternativeName>
</protein>
<dbReference type="Gene3D" id="3.40.1190.20">
    <property type="match status" value="2"/>
</dbReference>
<comment type="cofactor">
    <cofactor evidence="6">
        <name>Mg(2+)</name>
        <dbReference type="ChEBI" id="CHEBI:18420"/>
    </cofactor>
</comment>
<dbReference type="EMBL" id="GL983224">
    <property type="protein sequence ID" value="EGR34035.1"/>
    <property type="molecule type" value="Genomic_DNA"/>
</dbReference>
<comment type="caution">
    <text evidence="6">Lacks conserved residue(s) required for the propagation of feature annotation.</text>
</comment>